<dbReference type="EMBL" id="CAKXAJ010001720">
    <property type="protein sequence ID" value="CAH2207951.1"/>
    <property type="molecule type" value="Genomic_DNA"/>
</dbReference>
<name>A0A8S4QCD5_9NEOP</name>
<keyword evidence="3" id="KW-1185">Reference proteome</keyword>
<proteinExistence type="predicted"/>
<dbReference type="AlphaFoldDB" id="A0A8S4QCD5"/>
<reference evidence="2" key="1">
    <citation type="submission" date="2022-03" db="EMBL/GenBank/DDBJ databases">
        <authorList>
            <person name="Lindestad O."/>
        </authorList>
    </citation>
    <scope>NUCLEOTIDE SEQUENCE</scope>
</reference>
<gene>
    <name evidence="2" type="primary">jg22486</name>
    <name evidence="2" type="ORF">PAEG_LOCUS568</name>
</gene>
<protein>
    <submittedName>
        <fullName evidence="2">Jg22486 protein</fullName>
    </submittedName>
</protein>
<feature type="non-terminal residue" evidence="2">
    <location>
        <position position="71"/>
    </location>
</feature>
<organism evidence="2 3">
    <name type="scientific">Pararge aegeria aegeria</name>
    <dbReference type="NCBI Taxonomy" id="348720"/>
    <lineage>
        <taxon>Eukaryota</taxon>
        <taxon>Metazoa</taxon>
        <taxon>Ecdysozoa</taxon>
        <taxon>Arthropoda</taxon>
        <taxon>Hexapoda</taxon>
        <taxon>Insecta</taxon>
        <taxon>Pterygota</taxon>
        <taxon>Neoptera</taxon>
        <taxon>Endopterygota</taxon>
        <taxon>Lepidoptera</taxon>
        <taxon>Glossata</taxon>
        <taxon>Ditrysia</taxon>
        <taxon>Papilionoidea</taxon>
        <taxon>Nymphalidae</taxon>
        <taxon>Satyrinae</taxon>
        <taxon>Satyrini</taxon>
        <taxon>Parargina</taxon>
        <taxon>Pararge</taxon>
    </lineage>
</organism>
<evidence type="ECO:0000313" key="3">
    <source>
        <dbReference type="Proteomes" id="UP000838756"/>
    </source>
</evidence>
<feature type="region of interest" description="Disordered" evidence="1">
    <location>
        <begin position="1"/>
        <end position="25"/>
    </location>
</feature>
<feature type="non-terminal residue" evidence="2">
    <location>
        <position position="1"/>
    </location>
</feature>
<comment type="caution">
    <text evidence="2">The sequence shown here is derived from an EMBL/GenBank/DDBJ whole genome shotgun (WGS) entry which is preliminary data.</text>
</comment>
<evidence type="ECO:0000313" key="2">
    <source>
        <dbReference type="EMBL" id="CAH2207951.1"/>
    </source>
</evidence>
<feature type="compositionally biased region" description="Basic and acidic residues" evidence="1">
    <location>
        <begin position="8"/>
        <end position="25"/>
    </location>
</feature>
<accession>A0A8S4QCD5</accession>
<evidence type="ECO:0000256" key="1">
    <source>
        <dbReference type="SAM" id="MobiDB-lite"/>
    </source>
</evidence>
<dbReference type="Proteomes" id="UP000838756">
    <property type="component" value="Unassembled WGS sequence"/>
</dbReference>
<sequence>KTSPKTNTAKEQRDKDDSSSEEEKQWFTTKEKLLKRLEKKQECPSVDDAKRAKIVSEFIEKRSDGPQIRLR</sequence>